<dbReference type="SUPFAM" id="SSF53756">
    <property type="entry name" value="UDP-Glycosyltransferase/glycogen phosphorylase"/>
    <property type="match status" value="1"/>
</dbReference>
<dbReference type="GO" id="GO:0004377">
    <property type="term" value="F:GDP-Man:Man(3)GlcNAc(2)-PP-Dol alpha-1,2-mannosyltransferase activity"/>
    <property type="evidence" value="ECO:0007669"/>
    <property type="project" value="InterPro"/>
</dbReference>
<dbReference type="Gene3D" id="3.40.50.2000">
    <property type="entry name" value="Glycogen Phosphorylase B"/>
    <property type="match status" value="1"/>
</dbReference>
<dbReference type="PANTHER" id="PTHR45919:SF1">
    <property type="entry name" value="GDP-MAN:MAN(3)GLCNAC(2)-PP-DOL ALPHA-1,2-MANNOSYLTRANSFERASE"/>
    <property type="match status" value="1"/>
</dbReference>
<dbReference type="GO" id="GO:0006487">
    <property type="term" value="P:protein N-linked glycosylation"/>
    <property type="evidence" value="ECO:0007669"/>
    <property type="project" value="TreeGrafter"/>
</dbReference>
<feature type="non-terminal residue" evidence="3">
    <location>
        <position position="100"/>
    </location>
</feature>
<evidence type="ECO:0000313" key="3">
    <source>
        <dbReference type="EMBL" id="CAH0723624.1"/>
    </source>
</evidence>
<keyword evidence="1" id="KW-0808">Transferase</keyword>
<dbReference type="InterPro" id="IPR001296">
    <property type="entry name" value="Glyco_trans_1"/>
</dbReference>
<dbReference type="InterPro" id="IPR038013">
    <property type="entry name" value="ALG11"/>
</dbReference>
<dbReference type="Pfam" id="PF00534">
    <property type="entry name" value="Glycos_transf_1"/>
    <property type="match status" value="1"/>
</dbReference>
<accession>A0A8J9Y932</accession>
<dbReference type="AlphaFoldDB" id="A0A8J9Y932"/>
<proteinExistence type="predicted"/>
<protein>
    <recommendedName>
        <fullName evidence="2">Glycosyl transferase family 1 domain-containing protein</fullName>
    </recommendedName>
</protein>
<name>A0A8J9Y932_9NEOP</name>
<organism evidence="3 4">
    <name type="scientific">Brenthis ino</name>
    <name type="common">lesser marbled fritillary</name>
    <dbReference type="NCBI Taxonomy" id="405034"/>
    <lineage>
        <taxon>Eukaryota</taxon>
        <taxon>Metazoa</taxon>
        <taxon>Ecdysozoa</taxon>
        <taxon>Arthropoda</taxon>
        <taxon>Hexapoda</taxon>
        <taxon>Insecta</taxon>
        <taxon>Pterygota</taxon>
        <taxon>Neoptera</taxon>
        <taxon>Endopterygota</taxon>
        <taxon>Lepidoptera</taxon>
        <taxon>Glossata</taxon>
        <taxon>Ditrysia</taxon>
        <taxon>Papilionoidea</taxon>
        <taxon>Nymphalidae</taxon>
        <taxon>Heliconiinae</taxon>
        <taxon>Argynnini</taxon>
        <taxon>Brenthis</taxon>
    </lineage>
</organism>
<evidence type="ECO:0000259" key="2">
    <source>
        <dbReference type="Pfam" id="PF00534"/>
    </source>
</evidence>
<reference evidence="3" key="1">
    <citation type="submission" date="2021-12" db="EMBL/GenBank/DDBJ databases">
        <authorList>
            <person name="Martin H S."/>
        </authorList>
    </citation>
    <scope>NUCLEOTIDE SEQUENCE</scope>
</reference>
<dbReference type="PANTHER" id="PTHR45919">
    <property type="entry name" value="GDP-MAN:MAN(3)GLCNAC(2)-PP-DOL ALPHA-1,2-MANNOSYLTRANSFERASE"/>
    <property type="match status" value="1"/>
</dbReference>
<gene>
    <name evidence="3" type="ORF">BINO364_LOCUS9435</name>
</gene>
<keyword evidence="4" id="KW-1185">Reference proteome</keyword>
<evidence type="ECO:0000256" key="1">
    <source>
        <dbReference type="ARBA" id="ARBA00022676"/>
    </source>
</evidence>
<dbReference type="Proteomes" id="UP000838878">
    <property type="component" value="Chromosome 4"/>
</dbReference>
<dbReference type="GO" id="GO:0005789">
    <property type="term" value="C:endoplasmic reticulum membrane"/>
    <property type="evidence" value="ECO:0007669"/>
    <property type="project" value="TreeGrafter"/>
</dbReference>
<keyword evidence="1" id="KW-0328">Glycosyltransferase</keyword>
<dbReference type="OrthoDB" id="2276068at2759"/>
<dbReference type="EMBL" id="OV170224">
    <property type="protein sequence ID" value="CAH0723624.1"/>
    <property type="molecule type" value="Genomic_DNA"/>
</dbReference>
<evidence type="ECO:0000313" key="4">
    <source>
        <dbReference type="Proteomes" id="UP000838878"/>
    </source>
</evidence>
<sequence>MFSIHKGIGVVECMAAGLITIAHRSGGPLADIIETSEGSRNGFLASEPDEYARAILEVIALPSDEKKRIVEAARASVDRFSEMEFEKAFLRATEPLISLE</sequence>
<feature type="domain" description="Glycosyl transferase family 1" evidence="2">
    <location>
        <begin position="7"/>
        <end position="74"/>
    </location>
</feature>